<dbReference type="PATRIC" id="fig|161896.4.peg.857"/>
<name>A0A0F6TAR6_9CORY</name>
<evidence type="ECO:0000313" key="2">
    <source>
        <dbReference type="Proteomes" id="UP000033566"/>
    </source>
</evidence>
<dbReference type="OrthoDB" id="4418326at2"/>
<dbReference type="HOGENOM" id="CLU_2022861_0_0_11"/>
<reference evidence="1 2" key="1">
    <citation type="journal article" date="2015" name="Genome Announc.">
        <title>Complete Genome Sequence of Corynebacterium camporealensis DSM 44610, Isolated from the Milk of a Manchega Sheep with Subclinical Mastitis.</title>
        <authorList>
            <person name="Ruckert C."/>
            <person name="Albersmeier A."/>
            <person name="Winkler A."/>
            <person name="Tauch A."/>
        </authorList>
    </citation>
    <scope>NUCLEOTIDE SEQUENCE [LARGE SCALE GENOMIC DNA]</scope>
    <source>
        <strain evidence="1 2">DSM 44610</strain>
    </source>
</reference>
<accession>A0A0F6TAR6</accession>
<proteinExistence type="predicted"/>
<dbReference type="AlphaFoldDB" id="A0A0F6TAR6"/>
<dbReference type="EMBL" id="CP011311">
    <property type="protein sequence ID" value="AKE38846.1"/>
    <property type="molecule type" value="Genomic_DNA"/>
</dbReference>
<evidence type="ECO:0000313" key="1">
    <source>
        <dbReference type="EMBL" id="AKE38846.1"/>
    </source>
</evidence>
<dbReference type="RefSeq" id="WP_035105762.1">
    <property type="nucleotide sequence ID" value="NZ_CP011311.1"/>
</dbReference>
<keyword evidence="2" id="KW-1185">Reference proteome</keyword>
<gene>
    <name evidence="1" type="ORF">UL81_04365</name>
</gene>
<dbReference type="STRING" id="161896.UL81_04365"/>
<dbReference type="Proteomes" id="UP000033566">
    <property type="component" value="Chromosome"/>
</dbReference>
<sequence length="120" mass="13443">MQIYGYPGERVDFVSKSASAGAIFFGDTREQVEEFFGPAHTATDNEVTYFSSSIILRFADDKVREIVIRPTKSQRERVDVFVGKQRLSGASDEDIDALLSDAPSNLSITKDEELTEVIFR</sequence>
<protein>
    <submittedName>
        <fullName evidence="1">Uncharacterized protein</fullName>
    </submittedName>
</protein>
<organism evidence="1 2">
    <name type="scientific">Corynebacterium camporealensis</name>
    <dbReference type="NCBI Taxonomy" id="161896"/>
    <lineage>
        <taxon>Bacteria</taxon>
        <taxon>Bacillati</taxon>
        <taxon>Actinomycetota</taxon>
        <taxon>Actinomycetes</taxon>
        <taxon>Mycobacteriales</taxon>
        <taxon>Corynebacteriaceae</taxon>
        <taxon>Corynebacterium</taxon>
    </lineage>
</organism>
<dbReference type="KEGG" id="ccj:UL81_04365"/>